<sequence length="539" mass="58682">MTSTLNHPTLGEITGRDGDGVTQFLGVQYATLENRFAEAQVKSSYSTPLNATAHGPSSFGPVDAFDNEMLFIQQTVPKPPTNHSDLECLNLNITVPKTTQKKIPVFVWMHGGGFLLGGNSWPHYDHAKIVKLANENGVPVIGIGINFRLGFAGFMTSEELRSKGFKTNNQLRDQRAAYIWVKQYIEGFGGDPDNITVIGESAGAAATTLQLYSKEKIFNRVIATGGSCLLTPTFPKEACEGMYTQALSFLGLESLGVDERINKLLTLPADEIIAKLPPFVQFVPVIDDEIVPVRPTYASIGDPSDKSMSGKEWADGVMIGDSQFDASVFGFLMAHLKPNCRENFSRSLRKTFASTPKVGETLIEAYSLGAPASPNQAEDDEISFKNFLKFATDIGFYSSTLTFARGWSEGAGKVYTYFLNEPNPWPGAYQGETTHVFDVALLFQNYNDKLPPEQKAAAEGFGLDLMKFVAGQAPWQSYTPAHRAAKVFGPSLGKGQAAAKVIDDAESPETGRRMTVLELSKEVGFDAISRGLGNFIMGL</sequence>
<dbReference type="SUPFAM" id="SSF53474">
    <property type="entry name" value="alpha/beta-Hydrolases"/>
    <property type="match status" value="1"/>
</dbReference>
<dbReference type="STRING" id="91928.A0A0D1ZAL9"/>
<organism evidence="5 6">
    <name type="scientific">Exophiala spinifera</name>
    <dbReference type="NCBI Taxonomy" id="91928"/>
    <lineage>
        <taxon>Eukaryota</taxon>
        <taxon>Fungi</taxon>
        <taxon>Dikarya</taxon>
        <taxon>Ascomycota</taxon>
        <taxon>Pezizomycotina</taxon>
        <taxon>Eurotiomycetes</taxon>
        <taxon>Chaetothyriomycetidae</taxon>
        <taxon>Chaetothyriales</taxon>
        <taxon>Herpotrichiellaceae</taxon>
        <taxon>Exophiala</taxon>
    </lineage>
</organism>
<dbReference type="ESTHER" id="9euro-a0a0d1zal9">
    <property type="family name" value="Fungal_carboxylesterase_lipase"/>
</dbReference>
<dbReference type="AlphaFoldDB" id="A0A0D1ZAL9"/>
<dbReference type="RefSeq" id="XP_016230253.1">
    <property type="nucleotide sequence ID" value="XM_016386121.1"/>
</dbReference>
<evidence type="ECO:0000256" key="3">
    <source>
        <dbReference type="RuleBase" id="RU361235"/>
    </source>
</evidence>
<evidence type="ECO:0000313" key="5">
    <source>
        <dbReference type="EMBL" id="KIW10037.1"/>
    </source>
</evidence>
<evidence type="ECO:0000256" key="2">
    <source>
        <dbReference type="ARBA" id="ARBA00022801"/>
    </source>
</evidence>
<accession>A0A0D1ZAL9</accession>
<dbReference type="PROSITE" id="PS00122">
    <property type="entry name" value="CARBOXYLESTERASE_B_1"/>
    <property type="match status" value="1"/>
</dbReference>
<evidence type="ECO:0000256" key="1">
    <source>
        <dbReference type="ARBA" id="ARBA00005964"/>
    </source>
</evidence>
<dbReference type="InterPro" id="IPR002018">
    <property type="entry name" value="CarbesteraseB"/>
</dbReference>
<evidence type="ECO:0000259" key="4">
    <source>
        <dbReference type="Pfam" id="PF00135"/>
    </source>
</evidence>
<dbReference type="Pfam" id="PF00135">
    <property type="entry name" value="COesterase"/>
    <property type="match status" value="1"/>
</dbReference>
<dbReference type="InterPro" id="IPR029058">
    <property type="entry name" value="AB_hydrolase_fold"/>
</dbReference>
<feature type="domain" description="Carboxylesterase type B" evidence="4">
    <location>
        <begin position="10"/>
        <end position="446"/>
    </location>
</feature>
<dbReference type="PANTHER" id="PTHR11559">
    <property type="entry name" value="CARBOXYLESTERASE"/>
    <property type="match status" value="1"/>
</dbReference>
<reference evidence="5 6" key="1">
    <citation type="submission" date="2015-01" db="EMBL/GenBank/DDBJ databases">
        <title>The Genome Sequence of Exophiala spinifera CBS89968.</title>
        <authorList>
            <consortium name="The Broad Institute Genomics Platform"/>
            <person name="Cuomo C."/>
            <person name="de Hoog S."/>
            <person name="Gorbushina A."/>
            <person name="Stielow B."/>
            <person name="Teixiera M."/>
            <person name="Abouelleil A."/>
            <person name="Chapman S.B."/>
            <person name="Priest M."/>
            <person name="Young S.K."/>
            <person name="Wortman J."/>
            <person name="Nusbaum C."/>
            <person name="Birren B."/>
        </authorList>
    </citation>
    <scope>NUCLEOTIDE SEQUENCE [LARGE SCALE GENOMIC DNA]</scope>
    <source>
        <strain evidence="5 6">CBS 89968</strain>
    </source>
</reference>
<dbReference type="GeneID" id="27338896"/>
<gene>
    <name evidence="5" type="ORF">PV08_11813</name>
</gene>
<dbReference type="Proteomes" id="UP000053328">
    <property type="component" value="Unassembled WGS sequence"/>
</dbReference>
<dbReference type="GO" id="GO:0016787">
    <property type="term" value="F:hydrolase activity"/>
    <property type="evidence" value="ECO:0007669"/>
    <property type="project" value="UniProtKB-KW"/>
</dbReference>
<keyword evidence="6" id="KW-1185">Reference proteome</keyword>
<proteinExistence type="inferred from homology"/>
<comment type="similarity">
    <text evidence="1 3">Belongs to the type-B carboxylesterase/lipase family.</text>
</comment>
<dbReference type="InterPro" id="IPR019826">
    <property type="entry name" value="Carboxylesterase_B_AS"/>
</dbReference>
<dbReference type="HOGENOM" id="CLU_006586_14_4_1"/>
<dbReference type="InterPro" id="IPR050309">
    <property type="entry name" value="Type-B_Carboxylest/Lipase"/>
</dbReference>
<keyword evidence="2 3" id="KW-0378">Hydrolase</keyword>
<protein>
    <recommendedName>
        <fullName evidence="3">Carboxylic ester hydrolase</fullName>
        <ecNumber evidence="3">3.1.1.-</ecNumber>
    </recommendedName>
</protein>
<dbReference type="VEuPathDB" id="FungiDB:PV08_11813"/>
<dbReference type="EC" id="3.1.1.-" evidence="3"/>
<dbReference type="Gene3D" id="3.40.50.1820">
    <property type="entry name" value="alpha/beta hydrolase"/>
    <property type="match status" value="1"/>
</dbReference>
<dbReference type="EMBL" id="KN847501">
    <property type="protein sequence ID" value="KIW10037.1"/>
    <property type="molecule type" value="Genomic_DNA"/>
</dbReference>
<name>A0A0D1ZAL9_9EURO</name>
<dbReference type="OrthoDB" id="3200163at2759"/>
<evidence type="ECO:0000313" key="6">
    <source>
        <dbReference type="Proteomes" id="UP000053328"/>
    </source>
</evidence>